<dbReference type="AlphaFoldDB" id="A0A2M7W4J4"/>
<sequence>MTNLNILKIITENIKSHETILNKKINLSSIHYFFKKIETDKNRFNYAYLNYFLYNNISKEAVAKRKTTSRDFEDILATIFNGTITDEEKRGNYNDEKFYLENETITGFAVSNKREKADVKISNNYFVSVKTLMQNNKEINFGSLEKTTLFSGFNIEKFLNERKGVSSEKIGLGSKQRLYNLLYEIKKQNQYNKF</sequence>
<gene>
    <name evidence="1" type="ORF">COX60_02320</name>
</gene>
<evidence type="ECO:0000313" key="1">
    <source>
        <dbReference type="EMBL" id="PJA20219.1"/>
    </source>
</evidence>
<reference evidence="2" key="1">
    <citation type="submission" date="2017-09" db="EMBL/GenBank/DDBJ databases">
        <title>Depth-based differentiation of microbial function through sediment-hosted aquifers and enrichment of novel symbionts in the deep terrestrial subsurface.</title>
        <authorList>
            <person name="Probst A.J."/>
            <person name="Ladd B."/>
            <person name="Jarett J.K."/>
            <person name="Geller-Mcgrath D.E."/>
            <person name="Sieber C.M.K."/>
            <person name="Emerson J.B."/>
            <person name="Anantharaman K."/>
            <person name="Thomas B.C."/>
            <person name="Malmstrom R."/>
            <person name="Stieglmeier M."/>
            <person name="Klingl A."/>
            <person name="Woyke T."/>
            <person name="Ryan C.M."/>
            <person name="Banfield J.F."/>
        </authorList>
    </citation>
    <scope>NUCLEOTIDE SEQUENCE [LARGE SCALE GENOMIC DNA]</scope>
</reference>
<dbReference type="Proteomes" id="UP000230137">
    <property type="component" value="Unassembled WGS sequence"/>
</dbReference>
<organism evidence="1 2">
    <name type="scientific">Candidatus Berkelbacteria bacterium CG_4_10_14_0_2_um_filter_35_9_33_12</name>
    <dbReference type="NCBI Taxonomy" id="1974499"/>
    <lineage>
        <taxon>Bacteria</taxon>
        <taxon>Candidatus Berkelbacteria</taxon>
    </lineage>
</organism>
<comment type="caution">
    <text evidence="1">The sequence shown here is derived from an EMBL/GenBank/DDBJ whole genome shotgun (WGS) entry which is preliminary data.</text>
</comment>
<protein>
    <submittedName>
        <fullName evidence="1">Uncharacterized protein</fullName>
    </submittedName>
</protein>
<evidence type="ECO:0000313" key="2">
    <source>
        <dbReference type="Proteomes" id="UP000230137"/>
    </source>
</evidence>
<accession>A0A2M7W4J4</accession>
<name>A0A2M7W4J4_9BACT</name>
<dbReference type="EMBL" id="PFQF01000033">
    <property type="protein sequence ID" value="PJA20219.1"/>
    <property type="molecule type" value="Genomic_DNA"/>
</dbReference>
<proteinExistence type="predicted"/>